<comment type="caution">
    <text evidence="2">The sequence shown here is derived from an EMBL/GenBank/DDBJ whole genome shotgun (WGS) entry which is preliminary data.</text>
</comment>
<dbReference type="EMBL" id="LGST01000045">
    <property type="protein sequence ID" value="KND97085.1"/>
    <property type="molecule type" value="Genomic_DNA"/>
</dbReference>
<accession>A0A0L0NTV0</accession>
<proteinExistence type="predicted"/>
<reference evidence="3" key="1">
    <citation type="journal article" date="2015" name="BMC Genomics">
        <title>Draft genome of a commonly misdiagnosed multidrug resistant pathogen Candida auris.</title>
        <authorList>
            <person name="Chatterjee S."/>
            <person name="Alampalli S.V."/>
            <person name="Nageshan R.K."/>
            <person name="Chettiar S.T."/>
            <person name="Joshi S."/>
            <person name="Tatu U.S."/>
        </authorList>
    </citation>
    <scope>NUCLEOTIDE SEQUENCE [LARGE SCALE GENOMIC DNA]</scope>
    <source>
        <strain evidence="3">6684</strain>
    </source>
</reference>
<evidence type="ECO:0000313" key="2">
    <source>
        <dbReference type="EMBL" id="KND97085.1"/>
    </source>
</evidence>
<keyword evidence="1" id="KW-0472">Membrane</keyword>
<evidence type="ECO:0000256" key="1">
    <source>
        <dbReference type="SAM" id="Phobius"/>
    </source>
</evidence>
<keyword evidence="1" id="KW-0812">Transmembrane</keyword>
<feature type="transmembrane region" description="Helical" evidence="1">
    <location>
        <begin position="48"/>
        <end position="71"/>
    </location>
</feature>
<sequence>MSNEFPGQVTLKIPLNLLLPAIIRPKATISSNLASVDILYNPFQSFHLVLNSPSLVLILPVELILILFTWTQRIKSYSSSMSQAVTYSPIEIIVQGAHYLRGVG</sequence>
<gene>
    <name evidence="2" type="ORF">QG37_06546</name>
</gene>
<dbReference type="Proteomes" id="UP000037122">
    <property type="component" value="Unassembled WGS sequence"/>
</dbReference>
<dbReference type="AlphaFoldDB" id="A0A0L0NTV0"/>
<protein>
    <submittedName>
        <fullName evidence="2">Uncharacterized protein</fullName>
    </submittedName>
</protein>
<keyword evidence="1" id="KW-1133">Transmembrane helix</keyword>
<name>A0A0L0NTV0_CANAR</name>
<evidence type="ECO:0000313" key="3">
    <source>
        <dbReference type="Proteomes" id="UP000037122"/>
    </source>
</evidence>
<organism evidence="2 3">
    <name type="scientific">Candidozyma auris</name>
    <name type="common">Yeast</name>
    <name type="synonym">Candida auris</name>
    <dbReference type="NCBI Taxonomy" id="498019"/>
    <lineage>
        <taxon>Eukaryota</taxon>
        <taxon>Fungi</taxon>
        <taxon>Dikarya</taxon>
        <taxon>Ascomycota</taxon>
        <taxon>Saccharomycotina</taxon>
        <taxon>Pichiomycetes</taxon>
        <taxon>Metschnikowiaceae</taxon>
        <taxon>Candidozyma</taxon>
    </lineage>
</organism>
<dbReference type="VEuPathDB" id="FungiDB:QG37_06546"/>